<comment type="caution">
    <text evidence="2">The sequence shown here is derived from an EMBL/GenBank/DDBJ whole genome shotgun (WGS) entry which is preliminary data.</text>
</comment>
<reference evidence="2 3" key="1">
    <citation type="submission" date="2017-10" db="EMBL/GenBank/DDBJ databases">
        <title>Comparative genomics in systemic dimorphic fungi from Ajellomycetaceae.</title>
        <authorList>
            <person name="Munoz J.F."/>
            <person name="Mcewen J.G."/>
            <person name="Clay O.K."/>
            <person name="Cuomo C.A."/>
        </authorList>
    </citation>
    <scope>NUCLEOTIDE SEQUENCE [LARGE SCALE GENOMIC DNA]</scope>
    <source>
        <strain evidence="2 3">UAMH5409</strain>
    </source>
</reference>
<sequence length="198" mass="23097">MAPNLFLCLRTVFCPVYWCRPSLQIQGAIFEDEHWEKPVPGTYRYLPGHGWHLIERDDPSPGEYESPEPVVYCQILHRYLLASDMEKRCRSLSVITDKGAKPQEFRFFLLDDGATWVAGWDAKDRFIPGPYLKWYFDKERQEMRPKKAISIESTESRKGSFQSMEKREPEVRVCEIDGPDSPTQAISRYTNPSEAEKK</sequence>
<gene>
    <name evidence="2" type="ORF">AJ79_05422</name>
</gene>
<proteinExistence type="predicted"/>
<feature type="compositionally biased region" description="Polar residues" evidence="1">
    <location>
        <begin position="181"/>
        <end position="198"/>
    </location>
</feature>
<dbReference type="AlphaFoldDB" id="A0A2B7XFN3"/>
<evidence type="ECO:0000313" key="2">
    <source>
        <dbReference type="EMBL" id="PGH10494.1"/>
    </source>
</evidence>
<dbReference type="EMBL" id="PDNB01000086">
    <property type="protein sequence ID" value="PGH10494.1"/>
    <property type="molecule type" value="Genomic_DNA"/>
</dbReference>
<accession>A0A2B7XFN3</accession>
<name>A0A2B7XFN3_9EURO</name>
<dbReference type="Proteomes" id="UP000223968">
    <property type="component" value="Unassembled WGS sequence"/>
</dbReference>
<feature type="compositionally biased region" description="Basic and acidic residues" evidence="1">
    <location>
        <begin position="154"/>
        <end position="175"/>
    </location>
</feature>
<evidence type="ECO:0000313" key="3">
    <source>
        <dbReference type="Proteomes" id="UP000223968"/>
    </source>
</evidence>
<feature type="region of interest" description="Disordered" evidence="1">
    <location>
        <begin position="149"/>
        <end position="198"/>
    </location>
</feature>
<organism evidence="2 3">
    <name type="scientific">Helicocarpus griseus UAMH5409</name>
    <dbReference type="NCBI Taxonomy" id="1447875"/>
    <lineage>
        <taxon>Eukaryota</taxon>
        <taxon>Fungi</taxon>
        <taxon>Dikarya</taxon>
        <taxon>Ascomycota</taxon>
        <taxon>Pezizomycotina</taxon>
        <taxon>Eurotiomycetes</taxon>
        <taxon>Eurotiomycetidae</taxon>
        <taxon>Onygenales</taxon>
        <taxon>Ajellomycetaceae</taxon>
        <taxon>Helicocarpus</taxon>
    </lineage>
</organism>
<protein>
    <submittedName>
        <fullName evidence="2">Uncharacterized protein</fullName>
    </submittedName>
</protein>
<dbReference type="OrthoDB" id="4204293at2759"/>
<evidence type="ECO:0000256" key="1">
    <source>
        <dbReference type="SAM" id="MobiDB-lite"/>
    </source>
</evidence>
<keyword evidence="3" id="KW-1185">Reference proteome</keyword>